<protein>
    <submittedName>
        <fullName evidence="1">Uncharacterized protein</fullName>
    </submittedName>
</protein>
<dbReference type="EMBL" id="CAADRP010001930">
    <property type="protein sequence ID" value="VFU57047.1"/>
    <property type="molecule type" value="Genomic_DNA"/>
</dbReference>
<sequence length="62" mass="6949">MLKDLLIGSTVEFDPSLSEIGPLRTAEFLGFEIFGKYQKTKMGMFLSMKLEKFAIIGGCEKL</sequence>
<organism evidence="1">
    <name type="scientific">Salix viminalis</name>
    <name type="common">Common osier</name>
    <name type="synonym">Basket willow</name>
    <dbReference type="NCBI Taxonomy" id="40686"/>
    <lineage>
        <taxon>Eukaryota</taxon>
        <taxon>Viridiplantae</taxon>
        <taxon>Streptophyta</taxon>
        <taxon>Embryophyta</taxon>
        <taxon>Tracheophyta</taxon>
        <taxon>Spermatophyta</taxon>
        <taxon>Magnoliopsida</taxon>
        <taxon>eudicotyledons</taxon>
        <taxon>Gunneridae</taxon>
        <taxon>Pentapetalae</taxon>
        <taxon>rosids</taxon>
        <taxon>fabids</taxon>
        <taxon>Malpighiales</taxon>
        <taxon>Salicaceae</taxon>
        <taxon>Saliceae</taxon>
        <taxon>Salix</taxon>
    </lineage>
</organism>
<dbReference type="AlphaFoldDB" id="A0A6N2MXA1"/>
<accession>A0A6N2MXA1</accession>
<gene>
    <name evidence="1" type="ORF">SVIM_LOCUS411722</name>
</gene>
<proteinExistence type="predicted"/>
<name>A0A6N2MXA1_SALVM</name>
<evidence type="ECO:0000313" key="1">
    <source>
        <dbReference type="EMBL" id="VFU57047.1"/>
    </source>
</evidence>
<reference evidence="1" key="1">
    <citation type="submission" date="2019-03" db="EMBL/GenBank/DDBJ databases">
        <authorList>
            <person name="Mank J."/>
            <person name="Almeida P."/>
        </authorList>
    </citation>
    <scope>NUCLEOTIDE SEQUENCE</scope>
    <source>
        <strain evidence="1">78183</strain>
    </source>
</reference>